<dbReference type="PANTHER" id="PTHR38598:SF1">
    <property type="entry name" value="INNER MEMBRANE PROTEIN YJCH"/>
    <property type="match status" value="1"/>
</dbReference>
<feature type="transmembrane region" description="Helical" evidence="1">
    <location>
        <begin position="25"/>
        <end position="46"/>
    </location>
</feature>
<protein>
    <submittedName>
        <fullName evidence="2">DUF485 domain-containing protein</fullName>
    </submittedName>
</protein>
<reference evidence="2" key="1">
    <citation type="submission" date="2023-06" db="EMBL/GenBank/DDBJ databases">
        <title>Uncultivated large filamentous bacteria from sulfidic sediments reveal new species and different genomic features in energy metabolism and defense.</title>
        <authorList>
            <person name="Fonseca A."/>
        </authorList>
    </citation>
    <scope>NUCLEOTIDE SEQUENCE</scope>
    <source>
        <strain evidence="2">HSG4</strain>
    </source>
</reference>
<comment type="caution">
    <text evidence="2">The sequence shown here is derived from an EMBL/GenBank/DDBJ whole genome shotgun (WGS) entry which is preliminary data.</text>
</comment>
<keyword evidence="1" id="KW-0812">Transmembrane</keyword>
<dbReference type="InterPro" id="IPR052959">
    <property type="entry name" value="Inner_membrane_assoc"/>
</dbReference>
<keyword evidence="1" id="KW-0472">Membrane</keyword>
<dbReference type="PANTHER" id="PTHR38598">
    <property type="entry name" value="INNER MEMBRANE PROTEIN YJCH"/>
    <property type="match status" value="1"/>
</dbReference>
<name>A0ABT7VST0_9GAMM</name>
<dbReference type="Pfam" id="PF04341">
    <property type="entry name" value="DUF485"/>
    <property type="match status" value="1"/>
</dbReference>
<evidence type="ECO:0000313" key="2">
    <source>
        <dbReference type="EMBL" id="MDM8562625.1"/>
    </source>
</evidence>
<dbReference type="Proteomes" id="UP001171945">
    <property type="component" value="Unassembled WGS sequence"/>
</dbReference>
<proteinExistence type="predicted"/>
<evidence type="ECO:0000313" key="3">
    <source>
        <dbReference type="Proteomes" id="UP001171945"/>
    </source>
</evidence>
<dbReference type="InterPro" id="IPR007436">
    <property type="entry name" value="DUF485"/>
</dbReference>
<organism evidence="2 3">
    <name type="scientific">Candidatus Marithioploca araucensis</name>
    <dbReference type="NCBI Taxonomy" id="70273"/>
    <lineage>
        <taxon>Bacteria</taxon>
        <taxon>Pseudomonadati</taxon>
        <taxon>Pseudomonadota</taxon>
        <taxon>Gammaproteobacteria</taxon>
        <taxon>Thiotrichales</taxon>
        <taxon>Thiotrichaceae</taxon>
        <taxon>Candidatus Marithioploca</taxon>
    </lineage>
</organism>
<keyword evidence="1" id="KW-1133">Transmembrane helix</keyword>
<accession>A0ABT7VST0</accession>
<dbReference type="EMBL" id="JAUCGM010000226">
    <property type="protein sequence ID" value="MDM8562625.1"/>
    <property type="molecule type" value="Genomic_DNA"/>
</dbReference>
<sequence>MQQELVDKIKNDPKYQALVSKRSRFAWILSIIMLVIYYTFIMVIAFSPQTFAIKIAEGSVITIGIPIGILIIVSAFVLTGIYVWRANGEFDNLTHQIKEGIK</sequence>
<evidence type="ECO:0000256" key="1">
    <source>
        <dbReference type="SAM" id="Phobius"/>
    </source>
</evidence>
<gene>
    <name evidence="2" type="ORF">QUF54_04650</name>
</gene>
<feature type="transmembrane region" description="Helical" evidence="1">
    <location>
        <begin position="58"/>
        <end position="84"/>
    </location>
</feature>
<keyword evidence="3" id="KW-1185">Reference proteome</keyword>